<feature type="compositionally biased region" description="Basic and acidic residues" evidence="1">
    <location>
        <begin position="11"/>
        <end position="23"/>
    </location>
</feature>
<dbReference type="AlphaFoldDB" id="A0A210QK24"/>
<reference evidence="2 3" key="1">
    <citation type="journal article" date="2017" name="Nat. Ecol. Evol.">
        <title>Scallop genome provides insights into evolution of bilaterian karyotype and development.</title>
        <authorList>
            <person name="Wang S."/>
            <person name="Zhang J."/>
            <person name="Jiao W."/>
            <person name="Li J."/>
            <person name="Xun X."/>
            <person name="Sun Y."/>
            <person name="Guo X."/>
            <person name="Huan P."/>
            <person name="Dong B."/>
            <person name="Zhang L."/>
            <person name="Hu X."/>
            <person name="Sun X."/>
            <person name="Wang J."/>
            <person name="Zhao C."/>
            <person name="Wang Y."/>
            <person name="Wang D."/>
            <person name="Huang X."/>
            <person name="Wang R."/>
            <person name="Lv J."/>
            <person name="Li Y."/>
            <person name="Zhang Z."/>
            <person name="Liu B."/>
            <person name="Lu W."/>
            <person name="Hui Y."/>
            <person name="Liang J."/>
            <person name="Zhou Z."/>
            <person name="Hou R."/>
            <person name="Li X."/>
            <person name="Liu Y."/>
            <person name="Li H."/>
            <person name="Ning X."/>
            <person name="Lin Y."/>
            <person name="Zhao L."/>
            <person name="Xing Q."/>
            <person name="Dou J."/>
            <person name="Li Y."/>
            <person name="Mao J."/>
            <person name="Guo H."/>
            <person name="Dou H."/>
            <person name="Li T."/>
            <person name="Mu C."/>
            <person name="Jiang W."/>
            <person name="Fu Q."/>
            <person name="Fu X."/>
            <person name="Miao Y."/>
            <person name="Liu J."/>
            <person name="Yu Q."/>
            <person name="Li R."/>
            <person name="Liao H."/>
            <person name="Li X."/>
            <person name="Kong Y."/>
            <person name="Jiang Z."/>
            <person name="Chourrout D."/>
            <person name="Li R."/>
            <person name="Bao Z."/>
        </authorList>
    </citation>
    <scope>NUCLEOTIDE SEQUENCE [LARGE SCALE GENOMIC DNA]</scope>
    <source>
        <strain evidence="2 3">PY_sf001</strain>
    </source>
</reference>
<gene>
    <name evidence="2" type="ORF">KP79_PYT20682</name>
</gene>
<dbReference type="EMBL" id="NEDP02003256">
    <property type="protein sequence ID" value="OWF49107.1"/>
    <property type="molecule type" value="Genomic_DNA"/>
</dbReference>
<dbReference type="Proteomes" id="UP000242188">
    <property type="component" value="Unassembled WGS sequence"/>
</dbReference>
<feature type="region of interest" description="Disordered" evidence="1">
    <location>
        <begin position="1"/>
        <end position="29"/>
    </location>
</feature>
<sequence length="91" mass="10239">MLEYLVMADAGKPDSSAETKQEQTMEAAGSEETILQDALLIQHQLDSSMKLKGRNKPPPIKHTDPADEGDEEEITRRCHAYQEREKQKSGK</sequence>
<evidence type="ECO:0000313" key="2">
    <source>
        <dbReference type="EMBL" id="OWF49107.1"/>
    </source>
</evidence>
<evidence type="ECO:0000313" key="3">
    <source>
        <dbReference type="Proteomes" id="UP000242188"/>
    </source>
</evidence>
<keyword evidence="3" id="KW-1185">Reference proteome</keyword>
<protein>
    <submittedName>
        <fullName evidence="2">Uncharacterized protein</fullName>
    </submittedName>
</protein>
<proteinExistence type="predicted"/>
<organism evidence="2 3">
    <name type="scientific">Mizuhopecten yessoensis</name>
    <name type="common">Japanese scallop</name>
    <name type="synonym">Patinopecten yessoensis</name>
    <dbReference type="NCBI Taxonomy" id="6573"/>
    <lineage>
        <taxon>Eukaryota</taxon>
        <taxon>Metazoa</taxon>
        <taxon>Spiralia</taxon>
        <taxon>Lophotrochozoa</taxon>
        <taxon>Mollusca</taxon>
        <taxon>Bivalvia</taxon>
        <taxon>Autobranchia</taxon>
        <taxon>Pteriomorphia</taxon>
        <taxon>Pectinida</taxon>
        <taxon>Pectinoidea</taxon>
        <taxon>Pectinidae</taxon>
        <taxon>Mizuhopecten</taxon>
    </lineage>
</organism>
<dbReference type="OrthoDB" id="10441312at2759"/>
<evidence type="ECO:0000256" key="1">
    <source>
        <dbReference type="SAM" id="MobiDB-lite"/>
    </source>
</evidence>
<name>A0A210QK24_MIZYE</name>
<comment type="caution">
    <text evidence="2">The sequence shown here is derived from an EMBL/GenBank/DDBJ whole genome shotgun (WGS) entry which is preliminary data.</text>
</comment>
<feature type="region of interest" description="Disordered" evidence="1">
    <location>
        <begin position="46"/>
        <end position="74"/>
    </location>
</feature>
<accession>A0A210QK24</accession>